<proteinExistence type="predicted"/>
<dbReference type="EMBL" id="PJZK01000002">
    <property type="protein sequence ID" value="PLR52590.1"/>
    <property type="molecule type" value="Genomic_DNA"/>
</dbReference>
<keyword evidence="1" id="KW-0472">Membrane</keyword>
<reference evidence="2 3" key="1">
    <citation type="submission" date="2017-12" db="EMBL/GenBank/DDBJ databases">
        <title>Characterization of six clinical isolates of Enterochimera gen. nov., a novel genus of the Yersiniaciae family and the three species Enterochimera arupensis sp. nov., Enterochimera coloradensis sp. nov, and Enterochimera californica sp. nov.</title>
        <authorList>
            <person name="Rossi A."/>
            <person name="Fisher M."/>
        </authorList>
    </citation>
    <scope>NUCLEOTIDE SEQUENCE [LARGE SCALE GENOMIC DNA]</scope>
    <source>
        <strain evidence="2 3">2016Iso1</strain>
    </source>
</reference>
<feature type="transmembrane region" description="Helical" evidence="1">
    <location>
        <begin position="12"/>
        <end position="31"/>
    </location>
</feature>
<organism evidence="2 3">
    <name type="scientific">Chimaeribacter arupi</name>
    <dbReference type="NCBI Taxonomy" id="2060066"/>
    <lineage>
        <taxon>Bacteria</taxon>
        <taxon>Pseudomonadati</taxon>
        <taxon>Pseudomonadota</taxon>
        <taxon>Gammaproteobacteria</taxon>
        <taxon>Enterobacterales</taxon>
        <taxon>Yersiniaceae</taxon>
        <taxon>Chimaeribacter</taxon>
    </lineage>
</organism>
<keyword evidence="1" id="KW-0812">Transmembrane</keyword>
<name>A0A2N5ERW9_9GAMM</name>
<keyword evidence="1" id="KW-1133">Transmembrane helix</keyword>
<evidence type="ECO:0000313" key="3">
    <source>
        <dbReference type="Proteomes" id="UP000234626"/>
    </source>
</evidence>
<gene>
    <name evidence="2" type="ORF">CYR34_03520</name>
</gene>
<accession>A0A2N5ERW9</accession>
<keyword evidence="3" id="KW-1185">Reference proteome</keyword>
<protein>
    <submittedName>
        <fullName evidence="2">Uncharacterized protein</fullName>
    </submittedName>
</protein>
<dbReference type="AlphaFoldDB" id="A0A2N5ERW9"/>
<sequence length="60" mass="6896">MPFFYAGDSGNISPFFARLLLIFSAFIRFFGYFQAEKLGLVCISPLFCNFSTTPVFFDYI</sequence>
<evidence type="ECO:0000256" key="1">
    <source>
        <dbReference type="SAM" id="Phobius"/>
    </source>
</evidence>
<dbReference type="Proteomes" id="UP000234626">
    <property type="component" value="Unassembled WGS sequence"/>
</dbReference>
<evidence type="ECO:0000313" key="2">
    <source>
        <dbReference type="EMBL" id="PLR52590.1"/>
    </source>
</evidence>
<comment type="caution">
    <text evidence="2">The sequence shown here is derived from an EMBL/GenBank/DDBJ whole genome shotgun (WGS) entry which is preliminary data.</text>
</comment>